<dbReference type="AlphaFoldDB" id="K2JZL0"/>
<dbReference type="GO" id="GO:0046872">
    <property type="term" value="F:metal ion binding"/>
    <property type="evidence" value="ECO:0007669"/>
    <property type="project" value="InterPro"/>
</dbReference>
<proteinExistence type="inferred from homology"/>
<comment type="similarity">
    <text evidence="1">Belongs to the bacterial solute-binding protein 9 family.</text>
</comment>
<feature type="signal peptide" evidence="7">
    <location>
        <begin position="1"/>
        <end position="25"/>
    </location>
</feature>
<keyword evidence="9" id="KW-1185">Reference proteome</keyword>
<dbReference type="EMBL" id="AMRK01000006">
    <property type="protein sequence ID" value="EKE70695.1"/>
    <property type="molecule type" value="Genomic_DNA"/>
</dbReference>
<feature type="chain" id="PRO_5003861906" description="High-affinity zinc uptake system protein ZnuA" evidence="7">
    <location>
        <begin position="26"/>
        <end position="353"/>
    </location>
</feature>
<keyword evidence="4 7" id="KW-0732">Signal</keyword>
<dbReference type="Gene3D" id="3.40.50.1980">
    <property type="entry name" value="Nitrogenase molybdenum iron protein domain"/>
    <property type="match status" value="2"/>
</dbReference>
<evidence type="ECO:0000256" key="4">
    <source>
        <dbReference type="ARBA" id="ARBA00022729"/>
    </source>
</evidence>
<feature type="region of interest" description="Disordered" evidence="6">
    <location>
        <begin position="130"/>
        <end position="188"/>
    </location>
</feature>
<evidence type="ECO:0000256" key="1">
    <source>
        <dbReference type="ARBA" id="ARBA00011028"/>
    </source>
</evidence>
<keyword evidence="5" id="KW-0406">Ion transport</keyword>
<dbReference type="Pfam" id="PF01297">
    <property type="entry name" value="ZnuA"/>
    <property type="match status" value="1"/>
</dbReference>
<evidence type="ECO:0000256" key="6">
    <source>
        <dbReference type="SAM" id="MobiDB-lite"/>
    </source>
</evidence>
<dbReference type="STRING" id="1208323.B30_11867"/>
<name>K2JZL0_9RHOB</name>
<dbReference type="OrthoDB" id="7346865at2"/>
<evidence type="ECO:0000256" key="3">
    <source>
        <dbReference type="ARBA" id="ARBA00022448"/>
    </source>
</evidence>
<keyword evidence="5" id="KW-0862">Zinc</keyword>
<organism evidence="8 9">
    <name type="scientific">Celeribacter baekdonensis B30</name>
    <dbReference type="NCBI Taxonomy" id="1208323"/>
    <lineage>
        <taxon>Bacteria</taxon>
        <taxon>Pseudomonadati</taxon>
        <taxon>Pseudomonadota</taxon>
        <taxon>Alphaproteobacteria</taxon>
        <taxon>Rhodobacterales</taxon>
        <taxon>Roseobacteraceae</taxon>
        <taxon>Celeribacter</taxon>
    </lineage>
</organism>
<dbReference type="SUPFAM" id="SSF53807">
    <property type="entry name" value="Helical backbone' metal receptor"/>
    <property type="match status" value="1"/>
</dbReference>
<keyword evidence="3" id="KW-0813">Transport</keyword>
<evidence type="ECO:0000313" key="8">
    <source>
        <dbReference type="EMBL" id="EKE70695.1"/>
    </source>
</evidence>
<evidence type="ECO:0000256" key="5">
    <source>
        <dbReference type="ARBA" id="ARBA00022906"/>
    </source>
</evidence>
<comment type="caution">
    <text evidence="8">The sequence shown here is derived from an EMBL/GenBank/DDBJ whole genome shotgun (WGS) entry which is preliminary data.</text>
</comment>
<dbReference type="RefSeq" id="WP_009572324.1">
    <property type="nucleotide sequence ID" value="NZ_AMRK01000006.1"/>
</dbReference>
<protein>
    <recommendedName>
        <fullName evidence="2">High-affinity zinc uptake system protein ZnuA</fullName>
    </recommendedName>
</protein>
<dbReference type="InterPro" id="IPR050492">
    <property type="entry name" value="Bact_metal-bind_prot9"/>
</dbReference>
<reference evidence="8 9" key="1">
    <citation type="submission" date="2012-09" db="EMBL/GenBank/DDBJ databases">
        <title>Celeribacter baekdonensis B30 Genome Sequencing.</title>
        <authorList>
            <person name="Wang W."/>
        </authorList>
    </citation>
    <scope>NUCLEOTIDE SEQUENCE [LARGE SCALE GENOMIC DNA]</scope>
    <source>
        <strain evidence="8 9">B30</strain>
    </source>
</reference>
<dbReference type="Proteomes" id="UP000006762">
    <property type="component" value="Unassembled WGS sequence"/>
</dbReference>
<accession>K2JZL0</accession>
<evidence type="ECO:0000256" key="7">
    <source>
        <dbReference type="SAM" id="SignalP"/>
    </source>
</evidence>
<evidence type="ECO:0000256" key="2">
    <source>
        <dbReference type="ARBA" id="ARBA00015915"/>
    </source>
</evidence>
<dbReference type="InterPro" id="IPR006127">
    <property type="entry name" value="ZnuA-like"/>
</dbReference>
<dbReference type="PANTHER" id="PTHR42953:SF3">
    <property type="entry name" value="HIGH-AFFINITY ZINC UPTAKE SYSTEM PROTEIN ZNUA"/>
    <property type="match status" value="1"/>
</dbReference>
<sequence length="353" mass="37428">MTLRPSLFALALCSTAAVITAAAQAEVPNVVTDIAPIQSLAALVMGDLGAPVALMRQGASPHDYALRPSDAEALQSADLVLWTGPELAPWLAEMVGKVAPEAVSVPLAELDGAVELPFREGATFEKHVHGEEGHDDHADDDDHDAHDDHSDDDHAHDDHAGDDIAHDDHAGDDHADHDHAGESHDPHSWLDPMNGRIWLGEIATQLAALDPDNAETYRANATTAQAQLDEMIQTISTEMAPLQDMKFIVFHDAYQYFENRFGLSAAGAISLSDASAPSPARIREIQDEIKAQNVTCVFSEPQFSAALVETVLDGTSAKSAVIDPLGVAITPGAEFYGDLIQGVAAAFASCAAE</sequence>
<dbReference type="eggNOG" id="COG4531">
    <property type="taxonomic scope" value="Bacteria"/>
</dbReference>
<dbReference type="GO" id="GO:0006829">
    <property type="term" value="P:zinc ion transport"/>
    <property type="evidence" value="ECO:0007669"/>
    <property type="project" value="UniProtKB-KW"/>
</dbReference>
<gene>
    <name evidence="8" type="ORF">B30_11867</name>
</gene>
<dbReference type="PATRIC" id="fig|1208323.3.peg.2455"/>
<feature type="compositionally biased region" description="Basic and acidic residues" evidence="6">
    <location>
        <begin position="143"/>
        <end position="188"/>
    </location>
</feature>
<dbReference type="PANTHER" id="PTHR42953">
    <property type="entry name" value="HIGH-AFFINITY ZINC UPTAKE SYSTEM PROTEIN ZNUA-RELATED"/>
    <property type="match status" value="1"/>
</dbReference>
<evidence type="ECO:0000313" key="9">
    <source>
        <dbReference type="Proteomes" id="UP000006762"/>
    </source>
</evidence>
<keyword evidence="5" id="KW-0864">Zinc transport</keyword>